<dbReference type="InterPro" id="IPR023576">
    <property type="entry name" value="UbiE/COQ5_MeTrFase_CS"/>
</dbReference>
<dbReference type="InterPro" id="IPR029063">
    <property type="entry name" value="SAM-dependent_MTases_sf"/>
</dbReference>
<dbReference type="GO" id="GO:0032259">
    <property type="term" value="P:methylation"/>
    <property type="evidence" value="ECO:0007669"/>
    <property type="project" value="UniProtKB-KW"/>
</dbReference>
<evidence type="ECO:0000313" key="8">
    <source>
        <dbReference type="Proteomes" id="UP000593802"/>
    </source>
</evidence>
<dbReference type="SUPFAM" id="SSF53335">
    <property type="entry name" value="S-adenosyl-L-methionine-dependent methyltransferases"/>
    <property type="match status" value="1"/>
</dbReference>
<dbReference type="NCBIfam" id="NF001243">
    <property type="entry name" value="PRK00216.1-4"/>
    <property type="match status" value="1"/>
</dbReference>
<keyword evidence="1 6" id="KW-0474">Menaquinone biosynthesis</keyword>
<feature type="binding site" evidence="6">
    <location>
        <begin position="113"/>
        <end position="114"/>
    </location>
    <ligand>
        <name>S-adenosyl-L-methionine</name>
        <dbReference type="ChEBI" id="CHEBI:59789"/>
    </ligand>
</feature>
<sequence length="243" mass="27486">MNEAMNQFSSKEEKVHYVFSRIAERYDLMNSVLSFRQHKVWRTYTMKRMNVRPGQSAIDVCTGTGDWAIALANAVGPNGRVVGVDFCEPMLEKGRAKVEQKGLSQNLELLYGNAMALNFPDNTFDYATIGFALRNVPDVLHVLREMTRVVKPGGMVVSLELSKPEWPPFRSLYYFYFDKILPRIGNAAAKDNISYSWLPESLKGFPGRLQLEEIFRQAGLERVESKPLTGGIAAMHIGYKPAR</sequence>
<evidence type="ECO:0000256" key="5">
    <source>
        <dbReference type="ARBA" id="ARBA00059758"/>
    </source>
</evidence>
<comment type="caution">
    <text evidence="6">Lacks conserved residue(s) required for the propagation of feature annotation.</text>
</comment>
<keyword evidence="3 6" id="KW-0808">Transferase</keyword>
<evidence type="ECO:0000256" key="1">
    <source>
        <dbReference type="ARBA" id="ARBA00022428"/>
    </source>
</evidence>
<protein>
    <recommendedName>
        <fullName evidence="6">Demethylmenaquinone methyltransferase</fullName>
        <ecNumber evidence="6">2.1.1.163</ecNumber>
    </recommendedName>
</protein>
<evidence type="ECO:0000256" key="4">
    <source>
        <dbReference type="ARBA" id="ARBA00022691"/>
    </source>
</evidence>
<dbReference type="FunFam" id="3.40.50.150:FF:000086">
    <property type="entry name" value="Demethylmenaquinone methyltransferase"/>
    <property type="match status" value="1"/>
</dbReference>
<dbReference type="GO" id="GO:0043770">
    <property type="term" value="F:demethylmenaquinone methyltransferase activity"/>
    <property type="evidence" value="ECO:0007669"/>
    <property type="project" value="UniProtKB-UniRule"/>
</dbReference>
<feature type="binding site" evidence="6">
    <location>
        <position position="64"/>
    </location>
    <ligand>
        <name>S-adenosyl-L-methionine</name>
        <dbReference type="ChEBI" id="CHEBI:59789"/>
    </ligand>
</feature>
<dbReference type="EC" id="2.1.1.163" evidence="6"/>
<dbReference type="KEGG" id="eff:skT53_03700"/>
<dbReference type="NCBIfam" id="TIGR01934">
    <property type="entry name" value="MenG_MenH_UbiE"/>
    <property type="match status" value="1"/>
</dbReference>
<dbReference type="Proteomes" id="UP000593802">
    <property type="component" value="Chromosome"/>
</dbReference>
<keyword evidence="8" id="KW-1185">Reference proteome</keyword>
<evidence type="ECO:0000256" key="3">
    <source>
        <dbReference type="ARBA" id="ARBA00022679"/>
    </source>
</evidence>
<dbReference type="CDD" id="cd02440">
    <property type="entry name" value="AdoMet_MTases"/>
    <property type="match status" value="1"/>
</dbReference>
<comment type="similarity">
    <text evidence="6">Belongs to the class I-like SAM-binding methyltransferase superfamily. MenG/UbiE family.</text>
</comment>
<evidence type="ECO:0000313" key="7">
    <source>
        <dbReference type="EMBL" id="BCJ85385.1"/>
    </source>
</evidence>
<gene>
    <name evidence="7" type="primary">menG_1</name>
    <name evidence="6" type="synonym">menG</name>
    <name evidence="7" type="ORF">skT53_03700</name>
</gene>
<dbReference type="Gene3D" id="3.40.50.150">
    <property type="entry name" value="Vaccinia Virus protein VP39"/>
    <property type="match status" value="1"/>
</dbReference>
<keyword evidence="4 6" id="KW-0949">S-adenosyl-L-methionine</keyword>
<reference evidence="7 8" key="1">
    <citation type="submission" date="2020-08" db="EMBL/GenBank/DDBJ databases">
        <title>Complete Genome Sequence of Effusibacillus dendaii Strain skT53, Isolated from Farmland soil.</title>
        <authorList>
            <person name="Konishi T."/>
            <person name="Kawasaki H."/>
        </authorList>
    </citation>
    <scope>NUCLEOTIDE SEQUENCE [LARGE SCALE GENOMIC DNA]</scope>
    <source>
        <strain evidence="8">skT53</strain>
    </source>
</reference>
<dbReference type="PROSITE" id="PS01183">
    <property type="entry name" value="UBIE_1"/>
    <property type="match status" value="1"/>
</dbReference>
<dbReference type="PANTHER" id="PTHR43591">
    <property type="entry name" value="METHYLTRANSFERASE"/>
    <property type="match status" value="1"/>
</dbReference>
<dbReference type="UniPathway" id="UPA00079">
    <property type="reaction ID" value="UER00169"/>
</dbReference>
<comment type="catalytic activity">
    <reaction evidence="6">
        <text>a 2-demethylmenaquinol + S-adenosyl-L-methionine = a menaquinol + S-adenosyl-L-homocysteine + H(+)</text>
        <dbReference type="Rhea" id="RHEA:42640"/>
        <dbReference type="Rhea" id="RHEA-COMP:9539"/>
        <dbReference type="Rhea" id="RHEA-COMP:9563"/>
        <dbReference type="ChEBI" id="CHEBI:15378"/>
        <dbReference type="ChEBI" id="CHEBI:18151"/>
        <dbReference type="ChEBI" id="CHEBI:55437"/>
        <dbReference type="ChEBI" id="CHEBI:57856"/>
        <dbReference type="ChEBI" id="CHEBI:59789"/>
        <dbReference type="EC" id="2.1.1.163"/>
    </reaction>
</comment>
<accession>A0A7I8D5L8</accession>
<dbReference type="HAMAP" id="MF_01813">
    <property type="entry name" value="MenG_UbiE_methyltr"/>
    <property type="match status" value="1"/>
</dbReference>
<keyword evidence="2 6" id="KW-0489">Methyltransferase</keyword>
<organism evidence="7 8">
    <name type="scientific">Effusibacillus dendaii</name>
    <dbReference type="NCBI Taxonomy" id="2743772"/>
    <lineage>
        <taxon>Bacteria</taxon>
        <taxon>Bacillati</taxon>
        <taxon>Bacillota</taxon>
        <taxon>Bacilli</taxon>
        <taxon>Bacillales</taxon>
        <taxon>Alicyclobacillaceae</taxon>
        <taxon>Effusibacillus</taxon>
    </lineage>
</organism>
<comment type="function">
    <text evidence="5 6">Methyltransferase required for the conversion of demethylmenaquinol (DMKH2) to menaquinol (MKH2).</text>
</comment>
<dbReference type="PROSITE" id="PS01184">
    <property type="entry name" value="UBIE_2"/>
    <property type="match status" value="1"/>
</dbReference>
<name>A0A7I8D5L8_9BACL</name>
<dbReference type="GO" id="GO:0009234">
    <property type="term" value="P:menaquinone biosynthetic process"/>
    <property type="evidence" value="ECO:0007669"/>
    <property type="project" value="UniProtKB-UniRule"/>
</dbReference>
<dbReference type="PANTHER" id="PTHR43591:SF24">
    <property type="entry name" value="2-METHOXY-6-POLYPRENYL-1,4-BENZOQUINOL METHYLASE, MITOCHONDRIAL"/>
    <property type="match status" value="1"/>
</dbReference>
<dbReference type="InterPro" id="IPR004033">
    <property type="entry name" value="UbiE/COQ5_MeTrFase"/>
</dbReference>
<feature type="binding site" evidence="6">
    <location>
        <position position="85"/>
    </location>
    <ligand>
        <name>S-adenosyl-L-methionine</name>
        <dbReference type="ChEBI" id="CHEBI:59789"/>
    </ligand>
</feature>
<evidence type="ECO:0000256" key="2">
    <source>
        <dbReference type="ARBA" id="ARBA00022603"/>
    </source>
</evidence>
<dbReference type="PROSITE" id="PS51608">
    <property type="entry name" value="SAM_MT_UBIE"/>
    <property type="match status" value="1"/>
</dbReference>
<dbReference type="EMBL" id="AP023366">
    <property type="protein sequence ID" value="BCJ85385.1"/>
    <property type="molecule type" value="Genomic_DNA"/>
</dbReference>
<dbReference type="NCBIfam" id="NF001244">
    <property type="entry name" value="PRK00216.1-5"/>
    <property type="match status" value="1"/>
</dbReference>
<proteinExistence type="inferred from homology"/>
<comment type="pathway">
    <text evidence="6">Quinol/quinone metabolism; menaquinone biosynthesis; menaquinol from 1,4-dihydroxy-2-naphthoate: step 2/2.</text>
</comment>
<dbReference type="Pfam" id="PF01209">
    <property type="entry name" value="Ubie_methyltran"/>
    <property type="match status" value="1"/>
</dbReference>
<dbReference type="AlphaFoldDB" id="A0A7I8D5L8"/>
<evidence type="ECO:0000256" key="6">
    <source>
        <dbReference type="HAMAP-Rule" id="MF_01813"/>
    </source>
</evidence>